<dbReference type="Pfam" id="PF16747">
    <property type="entry name" value="Adhesin_E"/>
    <property type="match status" value="1"/>
</dbReference>
<keyword evidence="4" id="KW-1185">Reference proteome</keyword>
<reference evidence="3" key="2">
    <citation type="submission" date="2021-01" db="EMBL/GenBank/DDBJ databases">
        <authorList>
            <person name="Mieszkin S."/>
            <person name="Pouder E."/>
            <person name="Alain K."/>
        </authorList>
    </citation>
    <scope>NUCLEOTIDE SEQUENCE</scope>
    <source>
        <strain evidence="3">HW T2.11</strain>
    </source>
</reference>
<dbReference type="PROSITE" id="PS51257">
    <property type="entry name" value="PROKAR_LIPOPROTEIN"/>
    <property type="match status" value="1"/>
</dbReference>
<dbReference type="AlphaFoldDB" id="A0A964DZF4"/>
<evidence type="ECO:0000313" key="4">
    <source>
        <dbReference type="Proteomes" id="UP000708298"/>
    </source>
</evidence>
<comment type="caution">
    <text evidence="3">The sequence shown here is derived from an EMBL/GenBank/DDBJ whole genome shotgun (WGS) entry which is preliminary data.</text>
</comment>
<evidence type="ECO:0000256" key="1">
    <source>
        <dbReference type="SAM" id="SignalP"/>
    </source>
</evidence>
<evidence type="ECO:0000313" key="3">
    <source>
        <dbReference type="EMBL" id="MCB8876226.1"/>
    </source>
</evidence>
<dbReference type="EMBL" id="JAESVB010000005">
    <property type="protein sequence ID" value="MCB8876226.1"/>
    <property type="molecule type" value="Genomic_DNA"/>
</dbReference>
<feature type="domain" description="Surface-adhesin protein E-like" evidence="2">
    <location>
        <begin position="33"/>
        <end position="129"/>
    </location>
</feature>
<dbReference type="RefSeq" id="WP_227321881.1">
    <property type="nucleotide sequence ID" value="NZ_JAESVB010000005.1"/>
</dbReference>
<reference evidence="3" key="1">
    <citation type="journal article" date="2021" name="Microorganisms">
        <title>Acidisoma silvae sp. nov. and Acidisomacellulosilytica sp. nov., Two Acidophilic Bacteria Isolated from Decaying Wood, Hydrolyzing Cellulose and Producing Poly-3-hydroxybutyrate.</title>
        <authorList>
            <person name="Mieszkin S."/>
            <person name="Pouder E."/>
            <person name="Uroz S."/>
            <person name="Simon-Colin C."/>
            <person name="Alain K."/>
        </authorList>
    </citation>
    <scope>NUCLEOTIDE SEQUENCE</scope>
    <source>
        <strain evidence="3">HW T2.11</strain>
    </source>
</reference>
<dbReference type="InterPro" id="IPR031939">
    <property type="entry name" value="Adhesin_E-like"/>
</dbReference>
<organism evidence="3 4">
    <name type="scientific">Acidisoma silvae</name>
    <dbReference type="NCBI Taxonomy" id="2802396"/>
    <lineage>
        <taxon>Bacteria</taxon>
        <taxon>Pseudomonadati</taxon>
        <taxon>Pseudomonadota</taxon>
        <taxon>Alphaproteobacteria</taxon>
        <taxon>Acetobacterales</taxon>
        <taxon>Acidocellaceae</taxon>
        <taxon>Acidisoma</taxon>
    </lineage>
</organism>
<name>A0A964DZF4_9PROT</name>
<feature type="signal peptide" evidence="1">
    <location>
        <begin position="1"/>
        <end position="23"/>
    </location>
</feature>
<accession>A0A964DZF4</accession>
<keyword evidence="1" id="KW-0732">Signal</keyword>
<dbReference type="Proteomes" id="UP000708298">
    <property type="component" value="Unassembled WGS sequence"/>
</dbReference>
<gene>
    <name evidence="3" type="ORF">ASILVAE211_13625</name>
</gene>
<evidence type="ECO:0000259" key="2">
    <source>
        <dbReference type="Pfam" id="PF16747"/>
    </source>
</evidence>
<sequence length="149" mass="16040">MKTLHGVLLAASAACLVAVSAQAATDKPLADRWIETGAHKDVTRYVAASALVRQDDYAVIWRMQNYSSNRMVNNKPVGSIKYQVEYNCASHQRRGLYYEMYSGPMATGSLIAVGYDSDHWRALPISPSNAYQQACGTAGAAPAVVASAP</sequence>
<feature type="chain" id="PRO_5037125464" description="Surface-adhesin protein E-like domain-containing protein" evidence="1">
    <location>
        <begin position="24"/>
        <end position="149"/>
    </location>
</feature>
<protein>
    <recommendedName>
        <fullName evidence="2">Surface-adhesin protein E-like domain-containing protein</fullName>
    </recommendedName>
</protein>
<proteinExistence type="predicted"/>